<feature type="transmembrane region" description="Helical" evidence="1">
    <location>
        <begin position="314"/>
        <end position="335"/>
    </location>
</feature>
<dbReference type="Pfam" id="PF02698">
    <property type="entry name" value="DUF218"/>
    <property type="match status" value="1"/>
</dbReference>
<sequence>MLGAMVTTAFWWTIYLLVFRRDRRRVRNGALLLIALYSSISLMARLVSTTLPLGDLLVLAAAGLALLGVVALGVFLIANGLTMVRKEGRSLGNLLSGIAGLALLAAPIVSLALARTLTPAGLGIGALLALIALHVGIAFLVFLCASVPYQLFPKQLSTTGIIVHGSGLIRGQVTKLLRGRLDRAVAERERLLRLGIDPLLVPSGGRGEDEPRSEGSAMAEYLQEEAGIPAERIHAETASRTTEENLTLSHRILDEAGHHGPYVVSTSRYHAFRAALLARGLGYDDEAIGGPTAFYYVPSATLREFIAVMSYRKVWNAVLLLPSLGLVALLVRAAMLSS</sequence>
<dbReference type="CDD" id="cd06259">
    <property type="entry name" value="YdcF-like"/>
    <property type="match status" value="1"/>
</dbReference>
<dbReference type="GO" id="GO:0043164">
    <property type="term" value="P:Gram-negative-bacterium-type cell wall biogenesis"/>
    <property type="evidence" value="ECO:0007669"/>
    <property type="project" value="TreeGrafter"/>
</dbReference>
<dbReference type="GO" id="GO:0000270">
    <property type="term" value="P:peptidoglycan metabolic process"/>
    <property type="evidence" value="ECO:0007669"/>
    <property type="project" value="TreeGrafter"/>
</dbReference>
<dbReference type="Gene3D" id="3.40.50.620">
    <property type="entry name" value="HUPs"/>
    <property type="match status" value="1"/>
</dbReference>
<dbReference type="PANTHER" id="PTHR30336:SF4">
    <property type="entry name" value="ENVELOPE BIOGENESIS FACTOR ELYC"/>
    <property type="match status" value="1"/>
</dbReference>
<dbReference type="GO" id="GO:0005886">
    <property type="term" value="C:plasma membrane"/>
    <property type="evidence" value="ECO:0007669"/>
    <property type="project" value="TreeGrafter"/>
</dbReference>
<dbReference type="PANTHER" id="PTHR30336">
    <property type="entry name" value="INNER MEMBRANE PROTEIN, PROBABLE PERMEASE"/>
    <property type="match status" value="1"/>
</dbReference>
<proteinExistence type="predicted"/>
<dbReference type="KEGG" id="bfa:Bfae_07170"/>
<evidence type="ECO:0000313" key="4">
    <source>
        <dbReference type="Proteomes" id="UP000001919"/>
    </source>
</evidence>
<feature type="transmembrane region" description="Helical" evidence="1">
    <location>
        <begin position="30"/>
        <end position="51"/>
    </location>
</feature>
<protein>
    <submittedName>
        <fullName evidence="3">Uncharacterized conserved protein</fullName>
    </submittedName>
</protein>
<evidence type="ECO:0000256" key="1">
    <source>
        <dbReference type="SAM" id="Phobius"/>
    </source>
</evidence>
<feature type="transmembrane region" description="Helical" evidence="1">
    <location>
        <begin position="94"/>
        <end position="114"/>
    </location>
</feature>
<evidence type="ECO:0000259" key="2">
    <source>
        <dbReference type="Pfam" id="PF02698"/>
    </source>
</evidence>
<dbReference type="STRING" id="446465.Bfae_07170"/>
<feature type="domain" description="DUF218" evidence="2">
    <location>
        <begin position="160"/>
        <end position="302"/>
    </location>
</feature>
<dbReference type="InterPro" id="IPR003848">
    <property type="entry name" value="DUF218"/>
</dbReference>
<keyword evidence="1" id="KW-0472">Membrane</keyword>
<accession>C7M9N0</accession>
<dbReference type="EMBL" id="CP001643">
    <property type="protein sequence ID" value="ACU84574.1"/>
    <property type="molecule type" value="Genomic_DNA"/>
</dbReference>
<keyword evidence="4" id="KW-1185">Reference proteome</keyword>
<dbReference type="HOGENOM" id="CLU_051474_2_0_11"/>
<dbReference type="AlphaFoldDB" id="C7M9N0"/>
<organism evidence="3 4">
    <name type="scientific">Brachybacterium faecium (strain ATCC 43885 / DSM 4810 / JCM 11609 / LMG 19847 / NBRC 14762 / NCIMB 9860 / 6-10)</name>
    <dbReference type="NCBI Taxonomy" id="446465"/>
    <lineage>
        <taxon>Bacteria</taxon>
        <taxon>Bacillati</taxon>
        <taxon>Actinomycetota</taxon>
        <taxon>Actinomycetes</taxon>
        <taxon>Micrococcales</taxon>
        <taxon>Dermabacteraceae</taxon>
        <taxon>Brachybacterium</taxon>
    </lineage>
</organism>
<evidence type="ECO:0000313" key="3">
    <source>
        <dbReference type="EMBL" id="ACU84574.1"/>
    </source>
</evidence>
<feature type="transmembrane region" description="Helical" evidence="1">
    <location>
        <begin position="57"/>
        <end position="82"/>
    </location>
</feature>
<dbReference type="PATRIC" id="fig|446465.5.peg.708"/>
<name>C7M9N0_BRAFD</name>
<reference evidence="3 4" key="1">
    <citation type="journal article" date="2009" name="Stand. Genomic Sci.">
        <title>Complete genome sequence of Brachybacterium faecium type strain (Schefferle 6-10).</title>
        <authorList>
            <person name="Lapidus A."/>
            <person name="Pukall R."/>
            <person name="Labuttii K."/>
            <person name="Copeland A."/>
            <person name="Del Rio T.G."/>
            <person name="Nolan M."/>
            <person name="Chen F."/>
            <person name="Lucas S."/>
            <person name="Tice H."/>
            <person name="Cheng J.F."/>
            <person name="Bruce D."/>
            <person name="Goodwin L."/>
            <person name="Pitluck S."/>
            <person name="Rohde M."/>
            <person name="Goker M."/>
            <person name="Pati A."/>
            <person name="Ivanova N."/>
            <person name="Mavrommatis K."/>
            <person name="Chen A."/>
            <person name="Palaniappan K."/>
            <person name="D'haeseleer P."/>
            <person name="Chain P."/>
            <person name="Bristow J."/>
            <person name="Eisen J.A."/>
            <person name="Markowitz V."/>
            <person name="Hugenholtz P."/>
            <person name="Kyrpides N.C."/>
            <person name="Klenk H.P."/>
        </authorList>
    </citation>
    <scope>NUCLEOTIDE SEQUENCE [LARGE SCALE GENOMIC DNA]</scope>
    <source>
        <strain evidence="4">ATCC 43885 / DSM 4810 / JCM 11609 / LMG 19847 / NBRC 14762 / NCIMB 9860 / 6-10</strain>
    </source>
</reference>
<dbReference type="OrthoDB" id="9782395at2"/>
<dbReference type="InterPro" id="IPR051599">
    <property type="entry name" value="Cell_Envelope_Assoc"/>
</dbReference>
<dbReference type="Proteomes" id="UP000001919">
    <property type="component" value="Chromosome"/>
</dbReference>
<keyword evidence="1" id="KW-1133">Transmembrane helix</keyword>
<dbReference type="InterPro" id="IPR014729">
    <property type="entry name" value="Rossmann-like_a/b/a_fold"/>
</dbReference>
<feature type="transmembrane region" description="Helical" evidence="1">
    <location>
        <begin position="120"/>
        <end position="145"/>
    </location>
</feature>
<keyword evidence="1" id="KW-0812">Transmembrane</keyword>
<gene>
    <name evidence="3" type="ordered locus">Bfae_07170</name>
</gene>
<dbReference type="eggNOG" id="COG1434">
    <property type="taxonomic scope" value="Bacteria"/>
</dbReference>